<dbReference type="AlphaFoldDB" id="A0A0A1WIY1"/>
<dbReference type="PRINTS" id="PR00368">
    <property type="entry name" value="FADPNR"/>
</dbReference>
<reference evidence="11" key="2">
    <citation type="journal article" date="2015" name="Gigascience">
        <title>Reconstructing a comprehensive transcriptome assembly of a white-pupal translocated strain of the pest fruit fly Bactrocera cucurbitae.</title>
        <authorList>
            <person name="Sim S.B."/>
            <person name="Calla B."/>
            <person name="Hall B."/>
            <person name="DeRego T."/>
            <person name="Geib S.M."/>
        </authorList>
    </citation>
    <scope>NUCLEOTIDE SEQUENCE</scope>
</reference>
<dbReference type="InterPro" id="IPR017941">
    <property type="entry name" value="Rieske_2Fe-2S"/>
</dbReference>
<dbReference type="Gene3D" id="3.50.50.60">
    <property type="entry name" value="FAD/NAD(P)-binding domain"/>
    <property type="match status" value="2"/>
</dbReference>
<dbReference type="FunFam" id="2.102.10.10:FF:000003">
    <property type="entry name" value="apoptosis-inducing factor 3 isoform X2"/>
    <property type="match status" value="1"/>
</dbReference>
<sequence length="675" mass="75218">MRNSLTRRCVSILSTQLLVQQQKQQQLLPVFRSQLNNKAYSQWHWSKDNPNYHYHIRSALKRRFYQTTNTPQQQQQHTLYTNLKSTCSISTAVNMGSANCKEYSTTTSKRVEDGCAKPQDGTYQSTTECDMSEYTSAVEVCNIEDLQENEMKQFSFDADTKVLVIKQDGQITAIGNKCTHYGAPLHTGALGQGRVRCPWHGATFNTRTGDIEDFPGLDSLPCFMVRVENDGKVKLRAKRTDLEKNKRLKDMVKRDKTNKQCIVVIGGGPTAAVFVETLRQEGFTGRIVMLCREPCLPYDRIKLSKGLDFALDKLEFRTAEFYAQYGIETLVGVEASSVDTVAKKVHCSNGDEVKYDQLLIATGLSPRKPPVQGVDLKNVFTLRTYEDARSILGAITPETNLVCVGGSFIAMEVAASLVNKVKSVTVIFSGEYPFVLFGDAVGQLFYDLYREKGVIMKNQCSLSELYGNAEGFVNQVELNNGTKFPCDVVVLGTGSTYNTSFLENSGIHMNRDGSINTDMHLMTNVIDVYAGGDIANAPILANANQRGSIGHIQLAQYHGRVAALNMTGTIEDLRAVPFFFSTVFGKGIRYAGYGQYADVLIKGNLENFKFVAYFVDDHGNVVAVLTVGHDPVASQFAELLSQGKRLHRSHIEDGEDHLKWTHMLDEKKARVRCEC</sequence>
<keyword evidence="6" id="KW-0274">FAD</keyword>
<evidence type="ECO:0000256" key="9">
    <source>
        <dbReference type="ARBA" id="ARBA00023014"/>
    </source>
</evidence>
<evidence type="ECO:0000259" key="10">
    <source>
        <dbReference type="PROSITE" id="PS51296"/>
    </source>
</evidence>
<dbReference type="SUPFAM" id="SSF50022">
    <property type="entry name" value="ISP domain"/>
    <property type="match status" value="1"/>
</dbReference>
<dbReference type="PANTHER" id="PTHR43557:SF2">
    <property type="entry name" value="RIESKE DOMAIN-CONTAINING PROTEIN-RELATED"/>
    <property type="match status" value="1"/>
</dbReference>
<keyword evidence="7" id="KW-0560">Oxidoreductase</keyword>
<keyword evidence="5" id="KW-0479">Metal-binding</keyword>
<dbReference type="PANTHER" id="PTHR43557">
    <property type="entry name" value="APOPTOSIS-INDUCING FACTOR 1"/>
    <property type="match status" value="1"/>
</dbReference>
<evidence type="ECO:0000256" key="8">
    <source>
        <dbReference type="ARBA" id="ARBA00023004"/>
    </source>
</evidence>
<dbReference type="SUPFAM" id="SSF55424">
    <property type="entry name" value="FAD/NAD-linked reductases, dimerisation (C-terminal) domain"/>
    <property type="match status" value="1"/>
</dbReference>
<keyword evidence="8" id="KW-0408">Iron</keyword>
<feature type="domain" description="Rieske" evidence="10">
    <location>
        <begin position="138"/>
        <end position="234"/>
    </location>
</feature>
<dbReference type="InterPro" id="IPR023753">
    <property type="entry name" value="FAD/NAD-binding_dom"/>
</dbReference>
<comment type="cofactor">
    <cofactor evidence="1">
        <name>FAD</name>
        <dbReference type="ChEBI" id="CHEBI:57692"/>
    </cofactor>
</comment>
<dbReference type="GO" id="GO:0016651">
    <property type="term" value="F:oxidoreductase activity, acting on NAD(P)H"/>
    <property type="evidence" value="ECO:0007669"/>
    <property type="project" value="TreeGrafter"/>
</dbReference>
<keyword evidence="9" id="KW-0411">Iron-sulfur</keyword>
<dbReference type="CDD" id="cd03478">
    <property type="entry name" value="Rieske_AIFL_N"/>
    <property type="match status" value="1"/>
</dbReference>
<dbReference type="InterPro" id="IPR050446">
    <property type="entry name" value="FAD-oxidoreductase/Apoptosis"/>
</dbReference>
<evidence type="ECO:0000256" key="1">
    <source>
        <dbReference type="ARBA" id="ARBA00001974"/>
    </source>
</evidence>
<dbReference type="InterPro" id="IPR036188">
    <property type="entry name" value="FAD/NAD-bd_sf"/>
</dbReference>
<evidence type="ECO:0000256" key="2">
    <source>
        <dbReference type="ARBA" id="ARBA00006442"/>
    </source>
</evidence>
<evidence type="ECO:0000256" key="4">
    <source>
        <dbReference type="ARBA" id="ARBA00022714"/>
    </source>
</evidence>
<dbReference type="SUPFAM" id="SSF51905">
    <property type="entry name" value="FAD/NAD(P)-binding domain"/>
    <property type="match status" value="2"/>
</dbReference>
<dbReference type="PRINTS" id="PR00411">
    <property type="entry name" value="PNDRDTASEI"/>
</dbReference>
<keyword evidence="4" id="KW-0001">2Fe-2S</keyword>
<dbReference type="GO" id="GO:0046872">
    <property type="term" value="F:metal ion binding"/>
    <property type="evidence" value="ECO:0007669"/>
    <property type="project" value="UniProtKB-KW"/>
</dbReference>
<name>A0A0A1WIY1_ZEUCU</name>
<evidence type="ECO:0000256" key="6">
    <source>
        <dbReference type="ARBA" id="ARBA00022827"/>
    </source>
</evidence>
<evidence type="ECO:0000256" key="5">
    <source>
        <dbReference type="ARBA" id="ARBA00022723"/>
    </source>
</evidence>
<dbReference type="Pfam" id="PF07992">
    <property type="entry name" value="Pyr_redox_2"/>
    <property type="match status" value="1"/>
</dbReference>
<dbReference type="PROSITE" id="PS51296">
    <property type="entry name" value="RIESKE"/>
    <property type="match status" value="1"/>
</dbReference>
<accession>A0A0A1WIY1</accession>
<proteinExistence type="inferred from homology"/>
<evidence type="ECO:0000256" key="3">
    <source>
        <dbReference type="ARBA" id="ARBA00022630"/>
    </source>
</evidence>
<reference evidence="11" key="1">
    <citation type="submission" date="2014-11" db="EMBL/GenBank/DDBJ databases">
        <authorList>
            <person name="Geib S."/>
        </authorList>
    </citation>
    <scope>NUCLEOTIDE SEQUENCE</scope>
</reference>
<gene>
    <name evidence="11" type="primary">Aifm3_2</name>
    <name evidence="11" type="ORF">g.38564</name>
</gene>
<keyword evidence="3" id="KW-0285">Flavoprotein</keyword>
<protein>
    <submittedName>
        <fullName evidence="11">Apoptosis-inducing factor 3</fullName>
    </submittedName>
</protein>
<dbReference type="InterPro" id="IPR016156">
    <property type="entry name" value="FAD/NAD-linked_Rdtase_dimer_sf"/>
</dbReference>
<dbReference type="EMBL" id="GBXI01015656">
    <property type="protein sequence ID" value="JAC98635.1"/>
    <property type="molecule type" value="Transcribed_RNA"/>
</dbReference>
<comment type="similarity">
    <text evidence="2">Belongs to the FAD-dependent oxidoreductase family.</text>
</comment>
<dbReference type="Gene3D" id="2.102.10.10">
    <property type="entry name" value="Rieske [2Fe-2S] iron-sulphur domain"/>
    <property type="match status" value="1"/>
</dbReference>
<organism evidence="11">
    <name type="scientific">Zeugodacus cucurbitae</name>
    <name type="common">Melon fruit fly</name>
    <name type="synonym">Bactrocera cucurbitae</name>
    <dbReference type="NCBI Taxonomy" id="28588"/>
    <lineage>
        <taxon>Eukaryota</taxon>
        <taxon>Metazoa</taxon>
        <taxon>Ecdysozoa</taxon>
        <taxon>Arthropoda</taxon>
        <taxon>Hexapoda</taxon>
        <taxon>Insecta</taxon>
        <taxon>Pterygota</taxon>
        <taxon>Neoptera</taxon>
        <taxon>Endopterygota</taxon>
        <taxon>Diptera</taxon>
        <taxon>Brachycera</taxon>
        <taxon>Muscomorpha</taxon>
        <taxon>Tephritoidea</taxon>
        <taxon>Tephritidae</taxon>
        <taxon>Zeugodacus</taxon>
        <taxon>Zeugodacus</taxon>
    </lineage>
</organism>
<dbReference type="InterPro" id="IPR036922">
    <property type="entry name" value="Rieske_2Fe-2S_sf"/>
</dbReference>
<dbReference type="GO" id="GO:0051537">
    <property type="term" value="F:2 iron, 2 sulfur cluster binding"/>
    <property type="evidence" value="ECO:0007669"/>
    <property type="project" value="UniProtKB-KW"/>
</dbReference>
<evidence type="ECO:0000313" key="11">
    <source>
        <dbReference type="EMBL" id="JAC98635.1"/>
    </source>
</evidence>
<dbReference type="Pfam" id="PF00355">
    <property type="entry name" value="Rieske"/>
    <property type="match status" value="1"/>
</dbReference>
<dbReference type="Gene3D" id="3.30.390.30">
    <property type="match status" value="1"/>
</dbReference>
<dbReference type="GO" id="GO:0005737">
    <property type="term" value="C:cytoplasm"/>
    <property type="evidence" value="ECO:0007669"/>
    <property type="project" value="TreeGrafter"/>
</dbReference>
<evidence type="ECO:0000256" key="7">
    <source>
        <dbReference type="ARBA" id="ARBA00023002"/>
    </source>
</evidence>